<proteinExistence type="predicted"/>
<dbReference type="EMBL" id="CP002382">
    <property type="protein sequence ID" value="AEP10035.1"/>
    <property type="molecule type" value="Genomic_DNA"/>
</dbReference>
<accession>G2KRS7</accession>
<dbReference type="HOGENOM" id="CLU_139719_0_0_5"/>
<keyword evidence="2" id="KW-0282">Flagellum</keyword>
<gene>
    <name evidence="2" type="primary">fliX</name>
    <name evidence="2" type="ordered locus">MICA_1722</name>
</gene>
<dbReference type="KEGG" id="mai:MICA_1722"/>
<dbReference type="eggNOG" id="ENOG50330GZ">
    <property type="taxonomic scope" value="Bacteria"/>
</dbReference>
<reference evidence="2 3" key="1">
    <citation type="journal article" date="2011" name="BMC Genomics">
        <title>Genomic insights into an obligate epibiotic bacterial predator: Micavibrio aeruginosavorus ARL-13.</title>
        <authorList>
            <person name="Wang Z."/>
            <person name="Kadouri D."/>
            <person name="Wu M."/>
        </authorList>
    </citation>
    <scope>NUCLEOTIDE SEQUENCE [LARGE SCALE GENOMIC DNA]</scope>
    <source>
        <strain evidence="2 3">ARL-13</strain>
    </source>
</reference>
<dbReference type="STRING" id="856793.MICA_1722"/>
<dbReference type="RefSeq" id="WP_014103258.1">
    <property type="nucleotide sequence ID" value="NC_016026.1"/>
</dbReference>
<evidence type="ECO:0000256" key="1">
    <source>
        <dbReference type="SAM" id="MobiDB-lite"/>
    </source>
</evidence>
<dbReference type="GO" id="GO:0044781">
    <property type="term" value="P:bacterial-type flagellum organization"/>
    <property type="evidence" value="ECO:0007669"/>
    <property type="project" value="InterPro"/>
</dbReference>
<feature type="region of interest" description="Disordered" evidence="1">
    <location>
        <begin position="1"/>
        <end position="31"/>
    </location>
</feature>
<dbReference type="Pfam" id="PF10768">
    <property type="entry name" value="FliX"/>
    <property type="match status" value="1"/>
</dbReference>
<dbReference type="Proteomes" id="UP000009286">
    <property type="component" value="Chromosome"/>
</dbReference>
<evidence type="ECO:0000313" key="2">
    <source>
        <dbReference type="EMBL" id="AEP10035.1"/>
    </source>
</evidence>
<organism evidence="2 3">
    <name type="scientific">Micavibrio aeruginosavorus (strain ARL-13)</name>
    <dbReference type="NCBI Taxonomy" id="856793"/>
    <lineage>
        <taxon>Bacteria</taxon>
        <taxon>Pseudomonadati</taxon>
        <taxon>Bdellovibrionota</taxon>
        <taxon>Bdellovibrionia</taxon>
        <taxon>Bdellovibrionales</taxon>
        <taxon>Pseudobdellovibrionaceae</taxon>
        <taxon>Micavibrio</taxon>
    </lineage>
</organism>
<keyword evidence="3" id="KW-1185">Reference proteome</keyword>
<protein>
    <submittedName>
        <fullName evidence="2">Flagellar assembly protein FliX</fullName>
    </submittedName>
</protein>
<name>G2KRS7_MICAA</name>
<evidence type="ECO:0000313" key="3">
    <source>
        <dbReference type="Proteomes" id="UP000009286"/>
    </source>
</evidence>
<dbReference type="InterPro" id="IPR019704">
    <property type="entry name" value="Flagellar_assmbl_FliX_class2"/>
</dbReference>
<dbReference type="OrthoDB" id="8005693at2"/>
<keyword evidence="2" id="KW-0966">Cell projection</keyword>
<dbReference type="AlphaFoldDB" id="G2KRS7"/>
<sequence>MKIEGPNKTSQTSSTRSKDKAGATGASFGDFMTGGTAETAAPATARAIAQVDALLAAQEVEDPAARAARRRMVGRADNVLDQLEAIRLGLLTGTLTVGDVLNIADVVAQHRERIQDPGLTAILDEIDLRAQIEIAKMRMALGGSDPHPGA</sequence>
<keyword evidence="2" id="KW-0969">Cilium</keyword>